<evidence type="ECO:0000259" key="1">
    <source>
        <dbReference type="Pfam" id="PF13182"/>
    </source>
</evidence>
<dbReference type="EMBL" id="CP007034">
    <property type="protein sequence ID" value="AHF13422.1"/>
    <property type="molecule type" value="Genomic_DNA"/>
</dbReference>
<dbReference type="Pfam" id="PF13182">
    <property type="entry name" value="DUF4007"/>
    <property type="match status" value="1"/>
</dbReference>
<reference evidence="2 3" key="1">
    <citation type="submission" date="2013-12" db="EMBL/GenBank/DDBJ databases">
        <authorList>
            <consortium name="DOE Joint Genome Institute"/>
            <person name="Eisen J."/>
            <person name="Huntemann M."/>
            <person name="Han J."/>
            <person name="Chen A."/>
            <person name="Kyrpides N."/>
            <person name="Mavromatis K."/>
            <person name="Markowitz V."/>
            <person name="Palaniappan K."/>
            <person name="Ivanova N."/>
            <person name="Schaumberg A."/>
            <person name="Pati A."/>
            <person name="Liolios K."/>
            <person name="Nordberg H.P."/>
            <person name="Cantor M.N."/>
            <person name="Hua S.X."/>
            <person name="Woyke T."/>
        </authorList>
    </citation>
    <scope>NUCLEOTIDE SEQUENCE [LARGE SCALE GENOMIC DNA]</scope>
    <source>
        <strain evidence="3">DSM 18177</strain>
    </source>
</reference>
<dbReference type="OrthoDB" id="747541at2"/>
<proteinExistence type="predicted"/>
<dbReference type="KEGG" id="bvs:BARVI_12575"/>
<protein>
    <recommendedName>
        <fullName evidence="1">DUF4007 domain-containing protein</fullName>
    </recommendedName>
</protein>
<evidence type="ECO:0000313" key="2">
    <source>
        <dbReference type="EMBL" id="AHF13422.1"/>
    </source>
</evidence>
<dbReference type="AlphaFoldDB" id="W0ERM2"/>
<dbReference type="STRING" id="880074.BARVI_12575"/>
<dbReference type="GeneID" id="90530203"/>
<dbReference type="eggNOG" id="ENOG502ZB1P">
    <property type="taxonomic scope" value="Bacteria"/>
</dbReference>
<accession>W0ERM2</accession>
<evidence type="ECO:0000313" key="3">
    <source>
        <dbReference type="Proteomes" id="UP000018901"/>
    </source>
</evidence>
<dbReference type="HOGENOM" id="CLU_060482_1_0_10"/>
<name>W0ERM2_9BACT</name>
<dbReference type="InterPro" id="IPR025248">
    <property type="entry name" value="DUF4007"/>
</dbReference>
<gene>
    <name evidence="2" type="ORF">BARVI_12575</name>
</gene>
<dbReference type="Proteomes" id="UP000018901">
    <property type="component" value="Chromosome"/>
</dbReference>
<feature type="domain" description="DUF4007" evidence="1">
    <location>
        <begin position="5"/>
        <end position="276"/>
    </location>
</feature>
<dbReference type="PATRIC" id="fig|880074.11.peg.2596"/>
<organism evidence="2 3">
    <name type="scientific">Barnesiella viscericola DSM 18177</name>
    <dbReference type="NCBI Taxonomy" id="880074"/>
    <lineage>
        <taxon>Bacteria</taxon>
        <taxon>Pseudomonadati</taxon>
        <taxon>Bacteroidota</taxon>
        <taxon>Bacteroidia</taxon>
        <taxon>Bacteroidales</taxon>
        <taxon>Barnesiellaceae</taxon>
        <taxon>Barnesiella</taxon>
    </lineage>
</organism>
<keyword evidence="3" id="KW-1185">Reference proteome</keyword>
<dbReference type="RefSeq" id="WP_025279475.1">
    <property type="nucleotide sequence ID" value="NZ_CP007034.1"/>
</dbReference>
<sequence length="279" mass="32520">MRYSFSGHESFHCKPLWLKKGFDHLNEGHTFLDDNAVVELGVGKNMVASIRFWMKAFALTDSDKLTMLSHLIFSNNGFDPFCEDIGTLWLLHYQLVTTHVASIYDLTFTEFQRERREFDKEQLLGFIHRKCNVLEQKNVYNENTVKKDISVMLQTYVPPTNLKQLEHFGAMFIGLSLIIPIDDGRYRFAETDSTSLPNEIMLFAIIDIKGNDKTVSFDKIQYLSLLFCMPVGIILEKLMAIAAKYPDYIDYNDNSGIRNLFFKHELDKYEVLNQYYSRL</sequence>